<protein>
    <submittedName>
        <fullName evidence="1">Uncharacterized protein</fullName>
    </submittedName>
</protein>
<name>A0AAD7ZE21_DIPPU</name>
<accession>A0AAD7ZE21</accession>
<proteinExistence type="predicted"/>
<organism evidence="1 2">
    <name type="scientific">Diploptera punctata</name>
    <name type="common">Pacific beetle cockroach</name>
    <dbReference type="NCBI Taxonomy" id="6984"/>
    <lineage>
        <taxon>Eukaryota</taxon>
        <taxon>Metazoa</taxon>
        <taxon>Ecdysozoa</taxon>
        <taxon>Arthropoda</taxon>
        <taxon>Hexapoda</taxon>
        <taxon>Insecta</taxon>
        <taxon>Pterygota</taxon>
        <taxon>Neoptera</taxon>
        <taxon>Polyneoptera</taxon>
        <taxon>Dictyoptera</taxon>
        <taxon>Blattodea</taxon>
        <taxon>Blaberoidea</taxon>
        <taxon>Blaberidae</taxon>
        <taxon>Diplopterinae</taxon>
        <taxon>Diploptera</taxon>
    </lineage>
</organism>
<dbReference type="InterPro" id="IPR013320">
    <property type="entry name" value="ConA-like_dom_sf"/>
</dbReference>
<keyword evidence="2" id="KW-1185">Reference proteome</keyword>
<reference evidence="1" key="1">
    <citation type="journal article" date="2023" name="IScience">
        <title>Live-bearing cockroach genome reveals convergent evolutionary mechanisms linked to viviparity in insects and beyond.</title>
        <authorList>
            <person name="Fouks B."/>
            <person name="Harrison M.C."/>
            <person name="Mikhailova A.A."/>
            <person name="Marchal E."/>
            <person name="English S."/>
            <person name="Carruthers M."/>
            <person name="Jennings E.C."/>
            <person name="Chiamaka E.L."/>
            <person name="Frigard R.A."/>
            <person name="Pippel M."/>
            <person name="Attardo G.M."/>
            <person name="Benoit J.B."/>
            <person name="Bornberg-Bauer E."/>
            <person name="Tobe S.S."/>
        </authorList>
    </citation>
    <scope>NUCLEOTIDE SEQUENCE</scope>
    <source>
        <strain evidence="1">Stay&amp;Tobe</strain>
    </source>
</reference>
<dbReference type="SUPFAM" id="SSF49899">
    <property type="entry name" value="Concanavalin A-like lectins/glucanases"/>
    <property type="match status" value="1"/>
</dbReference>
<comment type="caution">
    <text evidence="1">The sequence shown here is derived from an EMBL/GenBank/DDBJ whole genome shotgun (WGS) entry which is preliminary data.</text>
</comment>
<dbReference type="Proteomes" id="UP001233999">
    <property type="component" value="Unassembled WGS sequence"/>
</dbReference>
<dbReference type="AlphaFoldDB" id="A0AAD7ZE21"/>
<gene>
    <name evidence="1" type="ORF">L9F63_005179</name>
</gene>
<sequence length="153" mass="17387">MPVFYSLQTRTTCTEAESFCTCKQLENEQSSTASARLNCSCGEELNVHEWVWDNAIISVSTRLLMNDREVQFHPVYSNGTAAVRGNMPCVNNNDYYWEIKMLTPLYGTDGGRGDFSNCTIKLYHVLKKVDVPATLQCFPYTNMILLQKQIDHG</sequence>
<evidence type="ECO:0000313" key="1">
    <source>
        <dbReference type="EMBL" id="KAJ9578602.1"/>
    </source>
</evidence>
<dbReference type="EMBL" id="JASPKZ010008868">
    <property type="protein sequence ID" value="KAJ9578602.1"/>
    <property type="molecule type" value="Genomic_DNA"/>
</dbReference>
<reference evidence="1" key="2">
    <citation type="submission" date="2023-05" db="EMBL/GenBank/DDBJ databases">
        <authorList>
            <person name="Fouks B."/>
        </authorList>
    </citation>
    <scope>NUCLEOTIDE SEQUENCE</scope>
    <source>
        <strain evidence="1">Stay&amp;Tobe</strain>
        <tissue evidence="1">Testes</tissue>
    </source>
</reference>
<evidence type="ECO:0000313" key="2">
    <source>
        <dbReference type="Proteomes" id="UP001233999"/>
    </source>
</evidence>